<evidence type="ECO:0000256" key="1">
    <source>
        <dbReference type="SAM" id="MobiDB-lite"/>
    </source>
</evidence>
<proteinExistence type="predicted"/>
<dbReference type="WBParaSite" id="ACRNAN_scaffold1731.g31309.t1">
    <property type="protein sequence ID" value="ACRNAN_scaffold1731.g31309.t1"/>
    <property type="gene ID" value="ACRNAN_scaffold1731.g31309"/>
</dbReference>
<evidence type="ECO:0000313" key="3">
    <source>
        <dbReference type="WBParaSite" id="ACRNAN_scaffold1731.g31309.t1"/>
    </source>
</evidence>
<protein>
    <submittedName>
        <fullName evidence="3">Uncharacterized protein</fullName>
    </submittedName>
</protein>
<organism evidence="2 3">
    <name type="scientific">Acrobeloides nanus</name>
    <dbReference type="NCBI Taxonomy" id="290746"/>
    <lineage>
        <taxon>Eukaryota</taxon>
        <taxon>Metazoa</taxon>
        <taxon>Ecdysozoa</taxon>
        <taxon>Nematoda</taxon>
        <taxon>Chromadorea</taxon>
        <taxon>Rhabditida</taxon>
        <taxon>Tylenchina</taxon>
        <taxon>Cephalobomorpha</taxon>
        <taxon>Cephaloboidea</taxon>
        <taxon>Cephalobidae</taxon>
        <taxon>Acrobeloides</taxon>
    </lineage>
</organism>
<dbReference type="AlphaFoldDB" id="A0A914D258"/>
<dbReference type="Proteomes" id="UP000887540">
    <property type="component" value="Unplaced"/>
</dbReference>
<name>A0A914D258_9BILA</name>
<evidence type="ECO:0000313" key="2">
    <source>
        <dbReference type="Proteomes" id="UP000887540"/>
    </source>
</evidence>
<sequence>METYICYNLKHITTIEVNTMEQSYSETPGTSHIENTQSQNDAPGPSNVSIERSNVMRVHDILGTDSQRR</sequence>
<feature type="region of interest" description="Disordered" evidence="1">
    <location>
        <begin position="22"/>
        <end position="52"/>
    </location>
</feature>
<keyword evidence="2" id="KW-1185">Reference proteome</keyword>
<reference evidence="3" key="1">
    <citation type="submission" date="2022-11" db="UniProtKB">
        <authorList>
            <consortium name="WormBaseParasite"/>
        </authorList>
    </citation>
    <scope>IDENTIFICATION</scope>
</reference>
<accession>A0A914D258</accession>